<reference evidence="3" key="2">
    <citation type="submission" date="2015-01" db="EMBL/GenBank/DDBJ databases">
        <title>Evolutionary Origins and Diversification of the Mycorrhizal Mutualists.</title>
        <authorList>
            <consortium name="DOE Joint Genome Institute"/>
            <consortium name="Mycorrhizal Genomics Consortium"/>
            <person name="Kohler A."/>
            <person name="Kuo A."/>
            <person name="Nagy L.G."/>
            <person name="Floudas D."/>
            <person name="Copeland A."/>
            <person name="Barry K.W."/>
            <person name="Cichocki N."/>
            <person name="Veneault-Fourrey C."/>
            <person name="LaButti K."/>
            <person name="Lindquist E.A."/>
            <person name="Lipzen A."/>
            <person name="Lundell T."/>
            <person name="Morin E."/>
            <person name="Murat C."/>
            <person name="Riley R."/>
            <person name="Ohm R."/>
            <person name="Sun H."/>
            <person name="Tunlid A."/>
            <person name="Henrissat B."/>
            <person name="Grigoriev I.V."/>
            <person name="Hibbett D.S."/>
            <person name="Martin F."/>
        </authorList>
    </citation>
    <scope>NUCLEOTIDE SEQUENCE [LARGE SCALE GENOMIC DNA]</scope>
    <source>
        <strain evidence="3">Foug A</strain>
    </source>
</reference>
<feature type="compositionally biased region" description="Polar residues" evidence="1">
    <location>
        <begin position="1"/>
        <end position="20"/>
    </location>
</feature>
<dbReference type="AlphaFoldDB" id="A0A0C2ZAQ5"/>
<reference evidence="2 3" key="1">
    <citation type="submission" date="2014-04" db="EMBL/GenBank/DDBJ databases">
        <authorList>
            <consortium name="DOE Joint Genome Institute"/>
            <person name="Kuo A."/>
            <person name="Kohler A."/>
            <person name="Nagy L.G."/>
            <person name="Floudas D."/>
            <person name="Copeland A."/>
            <person name="Barry K.W."/>
            <person name="Cichocki N."/>
            <person name="Veneault-Fourrey C."/>
            <person name="LaButti K."/>
            <person name="Lindquist E.A."/>
            <person name="Lipzen A."/>
            <person name="Lundell T."/>
            <person name="Morin E."/>
            <person name="Murat C."/>
            <person name="Sun H."/>
            <person name="Tunlid A."/>
            <person name="Henrissat B."/>
            <person name="Grigoriev I.V."/>
            <person name="Hibbett D.S."/>
            <person name="Martin F."/>
            <person name="Nordberg H.P."/>
            <person name="Cantor M.N."/>
            <person name="Hua S.X."/>
        </authorList>
    </citation>
    <scope>NUCLEOTIDE SEQUENCE [LARGE SCALE GENOMIC DNA]</scope>
    <source>
        <strain evidence="2 3">Foug A</strain>
    </source>
</reference>
<organism evidence="2 3">
    <name type="scientific">Scleroderma citrinum Foug A</name>
    <dbReference type="NCBI Taxonomy" id="1036808"/>
    <lineage>
        <taxon>Eukaryota</taxon>
        <taxon>Fungi</taxon>
        <taxon>Dikarya</taxon>
        <taxon>Basidiomycota</taxon>
        <taxon>Agaricomycotina</taxon>
        <taxon>Agaricomycetes</taxon>
        <taxon>Agaricomycetidae</taxon>
        <taxon>Boletales</taxon>
        <taxon>Sclerodermatineae</taxon>
        <taxon>Sclerodermataceae</taxon>
        <taxon>Scleroderma</taxon>
    </lineage>
</organism>
<keyword evidence="3" id="KW-1185">Reference proteome</keyword>
<evidence type="ECO:0000256" key="1">
    <source>
        <dbReference type="SAM" id="MobiDB-lite"/>
    </source>
</evidence>
<feature type="region of interest" description="Disordered" evidence="1">
    <location>
        <begin position="1"/>
        <end position="70"/>
    </location>
</feature>
<gene>
    <name evidence="2" type="ORF">SCLCIDRAFT_34587</name>
</gene>
<protein>
    <submittedName>
        <fullName evidence="2">Uncharacterized protein</fullName>
    </submittedName>
</protein>
<evidence type="ECO:0000313" key="3">
    <source>
        <dbReference type="Proteomes" id="UP000053989"/>
    </source>
</evidence>
<dbReference type="Proteomes" id="UP000053989">
    <property type="component" value="Unassembled WGS sequence"/>
</dbReference>
<dbReference type="HOGENOM" id="CLU_2759313_0_0_1"/>
<name>A0A0C2ZAQ5_9AGAM</name>
<proteinExistence type="predicted"/>
<dbReference type="EMBL" id="KN822647">
    <property type="protein sequence ID" value="KIM50167.1"/>
    <property type="molecule type" value="Genomic_DNA"/>
</dbReference>
<evidence type="ECO:0000313" key="2">
    <source>
        <dbReference type="EMBL" id="KIM50167.1"/>
    </source>
</evidence>
<accession>A0A0C2ZAQ5</accession>
<sequence>MSAPSKSNTPTPATANQSKGWTKAATPELNARTDDETKVVMAKQGEQKQHKQARNIQASPTQIYIDEDDL</sequence>
<dbReference type="InParanoid" id="A0A0C2ZAQ5"/>